<proteinExistence type="predicted"/>
<dbReference type="InterPro" id="IPR029044">
    <property type="entry name" value="Nucleotide-diphossugar_trans"/>
</dbReference>
<organism evidence="4 5">
    <name type="scientific">Paenibacillus chitinolyticus</name>
    <dbReference type="NCBI Taxonomy" id="79263"/>
    <lineage>
        <taxon>Bacteria</taxon>
        <taxon>Bacillati</taxon>
        <taxon>Bacillota</taxon>
        <taxon>Bacilli</taxon>
        <taxon>Bacillales</taxon>
        <taxon>Paenibacillaceae</taxon>
        <taxon>Paenibacillus</taxon>
    </lineage>
</organism>
<evidence type="ECO:0000313" key="3">
    <source>
        <dbReference type="EMBL" id="MCY9595239.1"/>
    </source>
</evidence>
<reference evidence="3 6" key="2">
    <citation type="submission" date="2022-05" db="EMBL/GenBank/DDBJ databases">
        <title>Genome Sequencing of Bee-Associated Microbes.</title>
        <authorList>
            <person name="Dunlap C."/>
        </authorList>
    </citation>
    <scope>NUCLEOTIDE SEQUENCE [LARGE SCALE GENOMIC DNA]</scope>
    <source>
        <strain evidence="3 6">NRRL B-23120</strain>
    </source>
</reference>
<dbReference type="GO" id="GO:0016740">
    <property type="term" value="F:transferase activity"/>
    <property type="evidence" value="ECO:0007669"/>
    <property type="project" value="UniProtKB-KW"/>
</dbReference>
<keyword evidence="4" id="KW-0808">Transferase</keyword>
<dbReference type="PANTHER" id="PTHR43646:SF3">
    <property type="entry name" value="SLR1566 PROTEIN"/>
    <property type="match status" value="1"/>
</dbReference>
<dbReference type="KEGG" id="pchi:PC41400_26325"/>
<dbReference type="Pfam" id="PF00535">
    <property type="entry name" value="Glycos_transf_2"/>
    <property type="match status" value="1"/>
</dbReference>
<dbReference type="PANTHER" id="PTHR43646">
    <property type="entry name" value="GLYCOSYLTRANSFERASE"/>
    <property type="match status" value="1"/>
</dbReference>
<evidence type="ECO:0000313" key="6">
    <source>
        <dbReference type="Proteomes" id="UP001527202"/>
    </source>
</evidence>
<evidence type="ECO:0000256" key="1">
    <source>
        <dbReference type="SAM" id="Phobius"/>
    </source>
</evidence>
<feature type="transmembrane region" description="Helical" evidence="1">
    <location>
        <begin position="345"/>
        <end position="363"/>
    </location>
</feature>
<keyword evidence="1" id="KW-0812">Transmembrane</keyword>
<accession>A0A410X309</accession>
<feature type="domain" description="Glycosyltransferase 2-like" evidence="2">
    <location>
        <begin position="46"/>
        <end position="226"/>
    </location>
</feature>
<dbReference type="RefSeq" id="WP_042234556.1">
    <property type="nucleotide sequence ID" value="NZ_CP026520.1"/>
</dbReference>
<dbReference type="CDD" id="cd06423">
    <property type="entry name" value="CESA_like"/>
    <property type="match status" value="1"/>
</dbReference>
<dbReference type="Proteomes" id="UP001527202">
    <property type="component" value="Unassembled WGS sequence"/>
</dbReference>
<feature type="transmembrane region" description="Helical" evidence="1">
    <location>
        <begin position="315"/>
        <end position="333"/>
    </location>
</feature>
<dbReference type="OrthoDB" id="9800276at2"/>
<evidence type="ECO:0000259" key="2">
    <source>
        <dbReference type="Pfam" id="PF00535"/>
    </source>
</evidence>
<evidence type="ECO:0000313" key="4">
    <source>
        <dbReference type="EMBL" id="QAV20996.1"/>
    </source>
</evidence>
<keyword evidence="1" id="KW-1133">Transmembrane helix</keyword>
<dbReference type="EMBL" id="CP026520">
    <property type="protein sequence ID" value="QAV20996.1"/>
    <property type="molecule type" value="Genomic_DNA"/>
</dbReference>
<feature type="transmembrane region" description="Helical" evidence="1">
    <location>
        <begin position="286"/>
        <end position="309"/>
    </location>
</feature>
<gene>
    <name evidence="3" type="ORF">M5X16_05565</name>
    <name evidence="4" type="ORF">PC41400_26325</name>
</gene>
<keyword evidence="6" id="KW-1185">Reference proteome</keyword>
<keyword evidence="1" id="KW-0472">Membrane</keyword>
<dbReference type="EMBL" id="JAMDMJ010000006">
    <property type="protein sequence ID" value="MCY9595239.1"/>
    <property type="molecule type" value="Genomic_DNA"/>
</dbReference>
<dbReference type="InterPro" id="IPR001173">
    <property type="entry name" value="Glyco_trans_2-like"/>
</dbReference>
<dbReference type="AlphaFoldDB" id="A0A410X309"/>
<protein>
    <submittedName>
        <fullName evidence="4">Glycosyl transferase family 2</fullName>
    </submittedName>
    <submittedName>
        <fullName evidence="3">Glycosyltransferase family 2 protein</fullName>
    </submittedName>
</protein>
<dbReference type="SUPFAM" id="SSF53448">
    <property type="entry name" value="Nucleotide-diphospho-sugar transferases"/>
    <property type="match status" value="1"/>
</dbReference>
<evidence type="ECO:0000313" key="5">
    <source>
        <dbReference type="Proteomes" id="UP000288943"/>
    </source>
</evidence>
<dbReference type="Gene3D" id="3.90.550.10">
    <property type="entry name" value="Spore Coat Polysaccharide Biosynthesis Protein SpsA, Chain A"/>
    <property type="match status" value="1"/>
</dbReference>
<dbReference type="Proteomes" id="UP000288943">
    <property type="component" value="Chromosome"/>
</dbReference>
<sequence length="391" mass="43917">MSIAGILALLILLYWLAMLADHLRGARLFRELPPSGPLPDPTPLVSVIIAAKEEETTIRDTVRHLLAQTYPRLELIVVNDRSQDGTGRTLDELKRWSEEERGDIRIPMRVIHVTRLPGGWLGKNHALYQGYRQARGQWLLFTDADIRFHPDTVREAVGFALSEHADHLTLTPHMTAPTFWLRSFIRHFLFSLSLFTRPWRANLDGERKGGMGIGAFNLIHRRAYEAIGTHEAIALRPDDDLQLGARVKLAGLRQRLASGRSRLQVEWYPSMRAAVRGLEKNLFSGFGYKVSVAAAAGAGQLLLFTFPWLGMLLYGDWRSLVHLASVLIMTALYRKQIRMMAGSPGLDTLAVPASAALLVYVLVRSVGLTLKQGGVYWRGTFYSLSDLKKMK</sequence>
<reference evidence="4 5" key="1">
    <citation type="submission" date="2018-01" db="EMBL/GenBank/DDBJ databases">
        <title>The whole genome sequencing and assembly of Paenibacillus chitinolyticus KCCM 41400 strain.</title>
        <authorList>
            <person name="Kim J.-Y."/>
            <person name="Park M.-K."/>
            <person name="Lee Y.-J."/>
            <person name="Yi H."/>
            <person name="Bahn Y.-S."/>
            <person name="Kim J.F."/>
            <person name="Lee D.-W."/>
        </authorList>
    </citation>
    <scope>NUCLEOTIDE SEQUENCE [LARGE SCALE GENOMIC DNA]</scope>
    <source>
        <strain evidence="4 5">KCCM 41400</strain>
    </source>
</reference>
<name>A0A410X309_9BACL</name>
<dbReference type="GeneID" id="95378310"/>